<dbReference type="Proteomes" id="UP000557307">
    <property type="component" value="Unassembled WGS sequence"/>
</dbReference>
<evidence type="ECO:0000313" key="1">
    <source>
        <dbReference type="EMBL" id="MBB5285031.1"/>
    </source>
</evidence>
<organism evidence="1 2">
    <name type="scientific">Rhabdobacter roseus</name>
    <dbReference type="NCBI Taxonomy" id="1655419"/>
    <lineage>
        <taxon>Bacteria</taxon>
        <taxon>Pseudomonadati</taxon>
        <taxon>Bacteroidota</taxon>
        <taxon>Cytophagia</taxon>
        <taxon>Cytophagales</taxon>
        <taxon>Cytophagaceae</taxon>
        <taxon>Rhabdobacter</taxon>
    </lineage>
</organism>
<evidence type="ECO:0000313" key="2">
    <source>
        <dbReference type="Proteomes" id="UP000557307"/>
    </source>
</evidence>
<sequence>MQLVEHSTWQLKIDGKPAIPVAEGYRVSDSAIREHKRTKPDELIEGKHFISVSNPGAIGNQATVYWKKRGVIRLGFFVRSKQIKAFRLAEDISLGHKVEVTRLSPLSSRCNKKLKFPH</sequence>
<dbReference type="RefSeq" id="WP_184174969.1">
    <property type="nucleotide sequence ID" value="NZ_JACHGF010000004.1"/>
</dbReference>
<dbReference type="AlphaFoldDB" id="A0A840TN00"/>
<reference evidence="1 2" key="1">
    <citation type="submission" date="2020-08" db="EMBL/GenBank/DDBJ databases">
        <title>Genomic Encyclopedia of Type Strains, Phase IV (KMG-IV): sequencing the most valuable type-strain genomes for metagenomic binning, comparative biology and taxonomic classification.</title>
        <authorList>
            <person name="Goeker M."/>
        </authorList>
    </citation>
    <scope>NUCLEOTIDE SEQUENCE [LARGE SCALE GENOMIC DNA]</scope>
    <source>
        <strain evidence="1 2">DSM 105074</strain>
    </source>
</reference>
<protein>
    <submittedName>
        <fullName evidence="1">Uncharacterized protein</fullName>
    </submittedName>
</protein>
<dbReference type="EMBL" id="JACHGF010000004">
    <property type="protein sequence ID" value="MBB5285031.1"/>
    <property type="molecule type" value="Genomic_DNA"/>
</dbReference>
<accession>A0A840TN00</accession>
<proteinExistence type="predicted"/>
<comment type="caution">
    <text evidence="1">The sequence shown here is derived from an EMBL/GenBank/DDBJ whole genome shotgun (WGS) entry which is preliminary data.</text>
</comment>
<name>A0A840TN00_9BACT</name>
<keyword evidence="2" id="KW-1185">Reference proteome</keyword>
<gene>
    <name evidence="1" type="ORF">HNQ92_003179</name>
</gene>